<dbReference type="GO" id="GO:0015105">
    <property type="term" value="F:arsenite transmembrane transporter activity"/>
    <property type="evidence" value="ECO:0007669"/>
    <property type="project" value="TreeGrafter"/>
</dbReference>
<dbReference type="InterPro" id="IPR004706">
    <property type="entry name" value="Arsenical-R_Acr3"/>
</dbReference>
<feature type="transmembrane region" description="Helical" evidence="8">
    <location>
        <begin position="162"/>
        <end position="181"/>
    </location>
</feature>
<keyword evidence="7 8" id="KW-0472">Membrane</keyword>
<evidence type="ECO:0000313" key="9">
    <source>
        <dbReference type="EMBL" id="RCV86577.1"/>
    </source>
</evidence>
<evidence type="ECO:0000256" key="3">
    <source>
        <dbReference type="ARBA" id="ARBA00022448"/>
    </source>
</evidence>
<protein>
    <submittedName>
        <fullName evidence="9">Arsenic resistance protein</fullName>
    </submittedName>
</protein>
<evidence type="ECO:0000256" key="8">
    <source>
        <dbReference type="SAM" id="Phobius"/>
    </source>
</evidence>
<dbReference type="GO" id="GO:0015297">
    <property type="term" value="F:antiporter activity"/>
    <property type="evidence" value="ECO:0007669"/>
    <property type="project" value="InterPro"/>
</dbReference>
<gene>
    <name evidence="9" type="ORF">DU505_20420</name>
</gene>
<evidence type="ECO:0000256" key="5">
    <source>
        <dbReference type="ARBA" id="ARBA00022692"/>
    </source>
</evidence>
<evidence type="ECO:0000256" key="4">
    <source>
        <dbReference type="ARBA" id="ARBA00022475"/>
    </source>
</evidence>
<dbReference type="PANTHER" id="PTHR43057">
    <property type="entry name" value="ARSENITE EFFLUX TRANSPORTER"/>
    <property type="match status" value="1"/>
</dbReference>
<comment type="subcellular location">
    <subcellularLocation>
        <location evidence="1">Cell membrane</location>
        <topology evidence="1">Multi-pass membrane protein</topology>
    </subcellularLocation>
</comment>
<feature type="transmembrane region" description="Helical" evidence="8">
    <location>
        <begin position="193"/>
        <end position="214"/>
    </location>
</feature>
<feature type="transmembrane region" description="Helical" evidence="8">
    <location>
        <begin position="95"/>
        <end position="114"/>
    </location>
</feature>
<evidence type="ECO:0000256" key="1">
    <source>
        <dbReference type="ARBA" id="ARBA00004651"/>
    </source>
</evidence>
<keyword evidence="4" id="KW-1003">Cell membrane</keyword>
<name>A0A368TQS9_9GAMM</name>
<feature type="transmembrane region" description="Helical" evidence="8">
    <location>
        <begin position="226"/>
        <end position="249"/>
    </location>
</feature>
<evidence type="ECO:0000256" key="6">
    <source>
        <dbReference type="ARBA" id="ARBA00022989"/>
    </source>
</evidence>
<feature type="transmembrane region" description="Helical" evidence="8">
    <location>
        <begin position="7"/>
        <end position="25"/>
    </location>
</feature>
<dbReference type="AlphaFoldDB" id="A0A368TQS9"/>
<dbReference type="InterPro" id="IPR002657">
    <property type="entry name" value="BilAc:Na_symport/Acr3"/>
</dbReference>
<keyword evidence="6 8" id="KW-1133">Transmembrane helix</keyword>
<organism evidence="9 10">
    <name type="scientific">Billgrantia montanilacus</name>
    <dbReference type="NCBI Taxonomy" id="2282305"/>
    <lineage>
        <taxon>Bacteria</taxon>
        <taxon>Pseudomonadati</taxon>
        <taxon>Pseudomonadota</taxon>
        <taxon>Gammaproteobacteria</taxon>
        <taxon>Oceanospirillales</taxon>
        <taxon>Halomonadaceae</taxon>
        <taxon>Billgrantia</taxon>
    </lineage>
</organism>
<feature type="transmembrane region" description="Helical" evidence="8">
    <location>
        <begin position="67"/>
        <end position="89"/>
    </location>
</feature>
<sequence length="321" mass="35021">MREQIEKYQVLFYLLALLAGLGLGLHRPDVADVVEGLLWPLLAVLLFSTFTQVPLVRLRRALVDSRFLTAAVLGNFVAIPLIVWLMVQWLPADPALRLGVLLVLLVPCTDWFLTFTHLGGGDAPRALAFTPLSLLLQLLLLPLYLWLFLGHTAMAGLVQRELLLAFGGLILLPLTGAWALEHWSAERTARKRWVAGLGWLPIPLLGLVLFTVAAGQVGQVTGSLALLPRLALLFVAFLLAALLLARLLATAFRLPPAQGRVLAFSFGSRNSFVILPLALALPAGFEVAVVVVVFQSLVELFGMLAFLRLVPTHLFPTIKST</sequence>
<dbReference type="Pfam" id="PF01758">
    <property type="entry name" value="SBF"/>
    <property type="match status" value="1"/>
</dbReference>
<evidence type="ECO:0000313" key="10">
    <source>
        <dbReference type="Proteomes" id="UP000252405"/>
    </source>
</evidence>
<evidence type="ECO:0000256" key="2">
    <source>
        <dbReference type="ARBA" id="ARBA00010110"/>
    </source>
</evidence>
<dbReference type="EMBL" id="QPII01000023">
    <property type="protein sequence ID" value="RCV86577.1"/>
    <property type="molecule type" value="Genomic_DNA"/>
</dbReference>
<dbReference type="OrthoDB" id="3254016at2"/>
<dbReference type="GO" id="GO:0015104">
    <property type="term" value="F:antimonite transmembrane transporter activity"/>
    <property type="evidence" value="ECO:0007669"/>
    <property type="project" value="TreeGrafter"/>
</dbReference>
<dbReference type="Proteomes" id="UP000252405">
    <property type="component" value="Unassembled WGS sequence"/>
</dbReference>
<feature type="transmembrane region" description="Helical" evidence="8">
    <location>
        <begin position="37"/>
        <end position="55"/>
    </location>
</feature>
<dbReference type="GO" id="GO:0005886">
    <property type="term" value="C:plasma membrane"/>
    <property type="evidence" value="ECO:0007669"/>
    <property type="project" value="UniProtKB-SubCell"/>
</dbReference>
<accession>A0A368TQS9</accession>
<proteinExistence type="inferred from homology"/>
<keyword evidence="5 8" id="KW-0812">Transmembrane</keyword>
<evidence type="ECO:0000256" key="7">
    <source>
        <dbReference type="ARBA" id="ARBA00023136"/>
    </source>
</evidence>
<reference evidence="9 10" key="1">
    <citation type="submission" date="2018-07" db="EMBL/GenBank/DDBJ databases">
        <title>Halomonas montanilacus sp. nov., isolated from Lake Pengyan on Tibetan Plateau.</title>
        <authorList>
            <person name="Lu H."/>
            <person name="Xing P."/>
            <person name="Wu Q."/>
        </authorList>
    </citation>
    <scope>NUCLEOTIDE SEQUENCE [LARGE SCALE GENOMIC DNA]</scope>
    <source>
        <strain evidence="9 10">PYC7W</strain>
    </source>
</reference>
<keyword evidence="3" id="KW-0813">Transport</keyword>
<feature type="transmembrane region" description="Helical" evidence="8">
    <location>
        <begin position="126"/>
        <end position="150"/>
    </location>
</feature>
<comment type="caution">
    <text evidence="9">The sequence shown here is derived from an EMBL/GenBank/DDBJ whole genome shotgun (WGS) entry which is preliminary data.</text>
</comment>
<dbReference type="Gene3D" id="1.20.1530.20">
    <property type="match status" value="1"/>
</dbReference>
<dbReference type="PANTHER" id="PTHR43057:SF1">
    <property type="entry name" value="ARSENICAL-RESISTANCE PROTEIN 3"/>
    <property type="match status" value="1"/>
</dbReference>
<keyword evidence="10" id="KW-1185">Reference proteome</keyword>
<dbReference type="InterPro" id="IPR038770">
    <property type="entry name" value="Na+/solute_symporter_sf"/>
</dbReference>
<comment type="similarity">
    <text evidence="2">Belongs to the arsenical resistance-3 (ACR3) (TC 2.A.59) family.</text>
</comment>